<dbReference type="PANTHER" id="PTHR43976">
    <property type="entry name" value="SHORT CHAIN DEHYDROGENASE"/>
    <property type="match status" value="1"/>
</dbReference>
<gene>
    <name evidence="4" type="ORF">C8F04DRAFT_1037051</name>
</gene>
<dbReference type="InterPro" id="IPR051911">
    <property type="entry name" value="SDR_oxidoreductase"/>
</dbReference>
<dbReference type="PANTHER" id="PTHR43976:SF16">
    <property type="entry name" value="SHORT-CHAIN DEHYDROGENASE_REDUCTASE FAMILY PROTEIN"/>
    <property type="match status" value="1"/>
</dbReference>
<comment type="caution">
    <text evidence="4">The sequence shown here is derived from an EMBL/GenBank/DDBJ whole genome shotgun (WGS) entry which is preliminary data.</text>
</comment>
<proteinExistence type="inferred from homology"/>
<protein>
    <submittedName>
        <fullName evidence="4">Short-chain oxidoreductase</fullName>
    </submittedName>
</protein>
<dbReference type="EMBL" id="JARJCM010000047">
    <property type="protein sequence ID" value="KAJ7035914.1"/>
    <property type="molecule type" value="Genomic_DNA"/>
</dbReference>
<evidence type="ECO:0000313" key="4">
    <source>
        <dbReference type="EMBL" id="KAJ7035914.1"/>
    </source>
</evidence>
<sequence>MSEDSAVILITGCSTGFGRELAKAALAADLRVIATARRPETLVSLEAMGAKALKLDVTASPEELKGFASAALELFGRVDYLINNAGFLQGGAIEENSAAEHLAQFNTNFFGVINVTSAFLPHWRERKRGTIVNISSQGSMLCVPGGGIYCASKAALNALSDTWVHELADFNIRSISIQVGSFRTSVAESGNLKVAEAKIQGYDAAHEWVSGFNAAAGKERGDPTIAAQKIIELITVDPGRALPTRLAMGEDSYTNAKMFYRKRLEDLEAWKPVSFGTDVVE</sequence>
<reference evidence="4" key="1">
    <citation type="submission" date="2023-03" db="EMBL/GenBank/DDBJ databases">
        <title>Massive genome expansion in bonnet fungi (Mycena s.s.) driven by repeated elements and novel gene families across ecological guilds.</title>
        <authorList>
            <consortium name="Lawrence Berkeley National Laboratory"/>
            <person name="Harder C.B."/>
            <person name="Miyauchi S."/>
            <person name="Viragh M."/>
            <person name="Kuo A."/>
            <person name="Thoen E."/>
            <person name="Andreopoulos B."/>
            <person name="Lu D."/>
            <person name="Skrede I."/>
            <person name="Drula E."/>
            <person name="Henrissat B."/>
            <person name="Morin E."/>
            <person name="Kohler A."/>
            <person name="Barry K."/>
            <person name="LaButti K."/>
            <person name="Morin E."/>
            <person name="Salamov A."/>
            <person name="Lipzen A."/>
            <person name="Mereny Z."/>
            <person name="Hegedus B."/>
            <person name="Baldrian P."/>
            <person name="Stursova M."/>
            <person name="Weitz H."/>
            <person name="Taylor A."/>
            <person name="Grigoriev I.V."/>
            <person name="Nagy L.G."/>
            <person name="Martin F."/>
            <person name="Kauserud H."/>
        </authorList>
    </citation>
    <scope>NUCLEOTIDE SEQUENCE</scope>
    <source>
        <strain evidence="4">CBHHK200</strain>
    </source>
</reference>
<dbReference type="GO" id="GO:0016491">
    <property type="term" value="F:oxidoreductase activity"/>
    <property type="evidence" value="ECO:0007669"/>
    <property type="project" value="UniProtKB-KW"/>
</dbReference>
<dbReference type="PRINTS" id="PR00080">
    <property type="entry name" value="SDRFAMILY"/>
</dbReference>
<evidence type="ECO:0000256" key="2">
    <source>
        <dbReference type="ARBA" id="ARBA00023002"/>
    </source>
</evidence>
<dbReference type="Gene3D" id="3.40.50.720">
    <property type="entry name" value="NAD(P)-binding Rossmann-like Domain"/>
    <property type="match status" value="1"/>
</dbReference>
<evidence type="ECO:0000256" key="1">
    <source>
        <dbReference type="ARBA" id="ARBA00006484"/>
    </source>
</evidence>
<dbReference type="SUPFAM" id="SSF51735">
    <property type="entry name" value="NAD(P)-binding Rossmann-fold domains"/>
    <property type="match status" value="1"/>
</dbReference>
<keyword evidence="2" id="KW-0560">Oxidoreductase</keyword>
<dbReference type="InterPro" id="IPR036291">
    <property type="entry name" value="NAD(P)-bd_dom_sf"/>
</dbReference>
<dbReference type="InterPro" id="IPR002347">
    <property type="entry name" value="SDR_fam"/>
</dbReference>
<dbReference type="Proteomes" id="UP001218188">
    <property type="component" value="Unassembled WGS sequence"/>
</dbReference>
<dbReference type="PRINTS" id="PR00081">
    <property type="entry name" value="GDHRDH"/>
</dbReference>
<name>A0AAD6SXK8_9AGAR</name>
<comment type="similarity">
    <text evidence="1 3">Belongs to the short-chain dehydrogenases/reductases (SDR) family.</text>
</comment>
<keyword evidence="5" id="KW-1185">Reference proteome</keyword>
<evidence type="ECO:0000256" key="3">
    <source>
        <dbReference type="RuleBase" id="RU000363"/>
    </source>
</evidence>
<dbReference type="Pfam" id="PF00106">
    <property type="entry name" value="adh_short"/>
    <property type="match status" value="1"/>
</dbReference>
<dbReference type="AlphaFoldDB" id="A0AAD6SXK8"/>
<accession>A0AAD6SXK8</accession>
<dbReference type="CDD" id="cd05374">
    <property type="entry name" value="17beta-HSD-like_SDR_c"/>
    <property type="match status" value="1"/>
</dbReference>
<organism evidence="4 5">
    <name type="scientific">Mycena alexandri</name>
    <dbReference type="NCBI Taxonomy" id="1745969"/>
    <lineage>
        <taxon>Eukaryota</taxon>
        <taxon>Fungi</taxon>
        <taxon>Dikarya</taxon>
        <taxon>Basidiomycota</taxon>
        <taxon>Agaricomycotina</taxon>
        <taxon>Agaricomycetes</taxon>
        <taxon>Agaricomycetidae</taxon>
        <taxon>Agaricales</taxon>
        <taxon>Marasmiineae</taxon>
        <taxon>Mycenaceae</taxon>
        <taxon>Mycena</taxon>
    </lineage>
</organism>
<evidence type="ECO:0000313" key="5">
    <source>
        <dbReference type="Proteomes" id="UP001218188"/>
    </source>
</evidence>